<dbReference type="EMBL" id="JBEHHI010000002">
    <property type="protein sequence ID" value="MEX5728481.1"/>
    <property type="molecule type" value="Genomic_DNA"/>
</dbReference>
<dbReference type="RefSeq" id="WP_125403157.1">
    <property type="nucleotide sequence ID" value="NZ_JBEHHI010000002.1"/>
</dbReference>
<accession>A0ABV3XT15</accession>
<sequence length="118" mass="13128">MQAYRDLFVIAKPDTYSTFTTQAEQDQAIAFLTDRTGPHARHRAFLCSLIGWDGNVLAERVRRMMEGADFPLPTDRTPAAQKRHAQAVETLRARWLHLKNTPSKRAPPASAVGAARAA</sequence>
<gene>
    <name evidence="1" type="ORF">Ga0609869_001834</name>
</gene>
<evidence type="ECO:0000313" key="1">
    <source>
        <dbReference type="EMBL" id="MEX5728481.1"/>
    </source>
</evidence>
<keyword evidence="2" id="KW-1185">Reference proteome</keyword>
<comment type="caution">
    <text evidence="1">The sequence shown here is derived from an EMBL/GenBank/DDBJ whole genome shotgun (WGS) entry which is preliminary data.</text>
</comment>
<protein>
    <submittedName>
        <fullName evidence="1">Uncharacterized protein</fullName>
    </submittedName>
</protein>
<name>A0ABV3XT15_9RHOB</name>
<proteinExistence type="predicted"/>
<organism evidence="1 2">
    <name type="scientific">Rhodovulum iodosum</name>
    <dbReference type="NCBI Taxonomy" id="68291"/>
    <lineage>
        <taxon>Bacteria</taxon>
        <taxon>Pseudomonadati</taxon>
        <taxon>Pseudomonadota</taxon>
        <taxon>Alphaproteobacteria</taxon>
        <taxon>Rhodobacterales</taxon>
        <taxon>Paracoccaceae</taxon>
        <taxon>Rhodovulum</taxon>
    </lineage>
</organism>
<reference evidence="1 2" key="1">
    <citation type="submission" date="2024-06" db="EMBL/GenBank/DDBJ databases">
        <title>Genome of Rhodovulum iodosum, a marine photoferrotroph.</title>
        <authorList>
            <person name="Bianchini G."/>
            <person name="Nikeleit V."/>
            <person name="Kappler A."/>
            <person name="Bryce C."/>
            <person name="Sanchez-Baracaldo P."/>
        </authorList>
    </citation>
    <scope>NUCLEOTIDE SEQUENCE [LARGE SCALE GENOMIC DNA]</scope>
    <source>
        <strain evidence="1 2">UT/N1</strain>
    </source>
</reference>
<dbReference type="Proteomes" id="UP001560019">
    <property type="component" value="Unassembled WGS sequence"/>
</dbReference>
<evidence type="ECO:0000313" key="2">
    <source>
        <dbReference type="Proteomes" id="UP001560019"/>
    </source>
</evidence>